<evidence type="ECO:0000256" key="2">
    <source>
        <dbReference type="ARBA" id="ARBA00004459"/>
    </source>
</evidence>
<evidence type="ECO:0000313" key="11">
    <source>
        <dbReference type="EMBL" id="ACH94239.1"/>
    </source>
</evidence>
<name>B5RP62_BORDL</name>
<protein>
    <recommendedName>
        <fullName evidence="8">Variable large protein</fullName>
    </recommendedName>
</protein>
<keyword evidence="4 8" id="KW-0472">Membrane</keyword>
<keyword evidence="10" id="KW-0614">Plasmid</keyword>
<gene>
    <name evidence="10" type="primary">vlp-c_1</name>
    <name evidence="10" type="ordered locus">BDU_4026</name>
    <name evidence="11" type="ordered locus">BDU_9027</name>
</gene>
<geneLocation type="plasmid" evidence="10 12">
    <name>pl41</name>
</geneLocation>
<dbReference type="GO" id="GO:0009279">
    <property type="term" value="C:cell outer membrane"/>
    <property type="evidence" value="ECO:0007669"/>
    <property type="project" value="UniProtKB-SubCell"/>
</dbReference>
<comment type="function">
    <text evidence="1 8">The Vlp and Vsp proteins are antigenically distinct proteins, only one vlp or vsp gene is transcriptionally active at any one time. Switching between these genes is a mechanism of host immune response evasion.</text>
</comment>
<evidence type="ECO:0000256" key="1">
    <source>
        <dbReference type="ARBA" id="ARBA00003932"/>
    </source>
</evidence>
<proteinExistence type="predicted"/>
<feature type="region of interest" description="Disordered" evidence="9">
    <location>
        <begin position="209"/>
        <end position="239"/>
    </location>
</feature>
<evidence type="ECO:0000256" key="4">
    <source>
        <dbReference type="ARBA" id="ARBA00023136"/>
    </source>
</evidence>
<accession>B5RP62</accession>
<dbReference type="InterPro" id="IPR000680">
    <property type="entry name" value="Borrelia_lipo"/>
</dbReference>
<dbReference type="EMBL" id="CP000988">
    <property type="protein sequence ID" value="ACH94148.1"/>
    <property type="molecule type" value="Genomic_DNA"/>
</dbReference>
<evidence type="ECO:0000313" key="10">
    <source>
        <dbReference type="EMBL" id="ACH94148.1"/>
    </source>
</evidence>
<evidence type="ECO:0000256" key="6">
    <source>
        <dbReference type="ARBA" id="ARBA00023237"/>
    </source>
</evidence>
<evidence type="ECO:0000256" key="5">
    <source>
        <dbReference type="ARBA" id="ARBA00023139"/>
    </source>
</evidence>
<sequence length="374" mass="38248">MKEGKIKGEIEGYREKRGEIMRGGKMRVRRVVKGIIMRMFVVVMGCNSGGVGGVEEGKNKYLQSLVNVSNEFLNVFTSFGEMVGSVLGLKADSKKSDVGNYFKTVQGTVEGVKTGLNKIVSEMKKEKNPNAEATATAVKTLVENTLDKIIEGAKVASEAIGNAGDPIGNIAPAAAGGGAGVAGFEIDSLVKGIKSIVNVVIRDGNAEAGDANKAEDGKTERTAAGDNEAGKLFASDNAGDSADKAKKVAADAAKAVGAVTGADILQAIVKNGSNAATNATKAKAKDGTIAGAIALRAMTKGGKFANASAADNEGVITSAVKGAAISAVTKALDTLTVAIRKTIDLGLKEVKNVMKINNDTPLASEQSDSGGQNQ</sequence>
<dbReference type="HOGENOM" id="CLU_054711_0_0_12"/>
<feature type="compositionally biased region" description="Basic and acidic residues" evidence="9">
    <location>
        <begin position="210"/>
        <end position="223"/>
    </location>
</feature>
<dbReference type="EMBL" id="CP000991">
    <property type="protein sequence ID" value="ACH94239.1"/>
    <property type="molecule type" value="Genomic_DNA"/>
</dbReference>
<dbReference type="Proteomes" id="UP000000611">
    <property type="component" value="Plasmid pl31"/>
</dbReference>
<dbReference type="SUPFAM" id="SSF74748">
    <property type="entry name" value="Variable surface antigen VlsE"/>
    <property type="match status" value="1"/>
</dbReference>
<keyword evidence="6 8" id="KW-0998">Cell outer membrane</keyword>
<evidence type="ECO:0000256" key="3">
    <source>
        <dbReference type="ARBA" id="ARBA00022729"/>
    </source>
</evidence>
<dbReference type="KEGG" id="bdu:BDU_9027"/>
<dbReference type="Proteomes" id="UP000000611">
    <property type="component" value="Plasmid pl41"/>
</dbReference>
<dbReference type="KEGG" id="bdu:BDU_4026"/>
<keyword evidence="5 8" id="KW-0564">Palmitate</keyword>
<evidence type="ECO:0000256" key="8">
    <source>
        <dbReference type="RuleBase" id="RU363105"/>
    </source>
</evidence>
<evidence type="ECO:0000256" key="7">
    <source>
        <dbReference type="ARBA" id="ARBA00023288"/>
    </source>
</evidence>
<keyword evidence="12" id="KW-1185">Reference proteome</keyword>
<evidence type="ECO:0000256" key="9">
    <source>
        <dbReference type="SAM" id="MobiDB-lite"/>
    </source>
</evidence>
<keyword evidence="7 8" id="KW-0449">Lipoprotein</keyword>
<evidence type="ECO:0000313" key="12">
    <source>
        <dbReference type="Proteomes" id="UP000000611"/>
    </source>
</evidence>
<reference evidence="10 12" key="1">
    <citation type="journal article" date="2008" name="PLoS Genet.">
        <title>The genome of Borrelia recurrentis, the agent of deadly louse-borne relapsing fever, is a degraded subset of tick-borne Borrelia duttonii.</title>
        <authorList>
            <person name="Lescot M."/>
            <person name="Audic S."/>
            <person name="Robert C."/>
            <person name="Nguyen T.T."/>
            <person name="Blanc G."/>
            <person name="Cutler S.J."/>
            <person name="Wincker P."/>
            <person name="Couloux A."/>
            <person name="Claverie J.-M."/>
            <person name="Raoult D."/>
            <person name="Drancourt M."/>
        </authorList>
    </citation>
    <scope>NUCLEOTIDE SEQUENCE [LARGE SCALE GENOMIC DNA]</scope>
    <source>
        <strain evidence="12">Ly</strain>
        <plasmid evidence="10">Ly</plasmid>
        <plasmid evidence="11">pl31</plasmid>
        <plasmid evidence="10">pl41</plasmid>
    </source>
</reference>
<dbReference type="AlphaFoldDB" id="B5RP62"/>
<organism evidence="10 12">
    <name type="scientific">Borrelia duttonii (strain Ly)</name>
    <dbReference type="NCBI Taxonomy" id="412419"/>
    <lineage>
        <taxon>Bacteria</taxon>
        <taxon>Pseudomonadati</taxon>
        <taxon>Spirochaetota</taxon>
        <taxon>Spirochaetia</taxon>
        <taxon>Spirochaetales</taxon>
        <taxon>Borreliaceae</taxon>
        <taxon>Borrelia</taxon>
    </lineage>
</organism>
<geneLocation type="plasmid" evidence="11 12">
    <name>pl31</name>
</geneLocation>
<comment type="subcellular location">
    <subcellularLocation>
        <location evidence="2 8">Cell outer membrane</location>
        <topology evidence="2 8">Lipid-anchor</topology>
    </subcellularLocation>
</comment>
<dbReference type="OrthoDB" id="352883at2"/>
<dbReference type="Pfam" id="PF00921">
    <property type="entry name" value="Lipoprotein_2"/>
    <property type="match status" value="1"/>
</dbReference>
<keyword evidence="3" id="KW-0732">Signal</keyword>